<dbReference type="SUPFAM" id="SSF81336">
    <property type="entry name" value="F1F0 ATP synthase subunit A"/>
    <property type="match status" value="1"/>
</dbReference>
<evidence type="ECO:0000256" key="7">
    <source>
        <dbReference type="ARBA" id="ARBA00022989"/>
    </source>
</evidence>
<evidence type="ECO:0000313" key="13">
    <source>
        <dbReference type="EMBL" id="AOT70078.1"/>
    </source>
</evidence>
<gene>
    <name evidence="11" type="primary">atpB</name>
    <name evidence="13" type="ORF">Gferi_11050</name>
</gene>
<name>A0A1D8GGP1_9FIRM</name>
<dbReference type="AlphaFoldDB" id="A0A1D8GGP1"/>
<feature type="transmembrane region" description="Helical" evidence="11">
    <location>
        <begin position="163"/>
        <end position="184"/>
    </location>
</feature>
<keyword evidence="14" id="KW-1185">Reference proteome</keyword>
<dbReference type="InterPro" id="IPR000568">
    <property type="entry name" value="ATP_synth_F0_asu"/>
</dbReference>
<dbReference type="RefSeq" id="WP_069976415.1">
    <property type="nucleotide sequence ID" value="NZ_CP017269.1"/>
</dbReference>
<evidence type="ECO:0000256" key="4">
    <source>
        <dbReference type="ARBA" id="ARBA00022547"/>
    </source>
</evidence>
<dbReference type="InterPro" id="IPR023011">
    <property type="entry name" value="ATP_synth_F0_asu_AS"/>
</dbReference>
<organism evidence="13 14">
    <name type="scientific">Geosporobacter ferrireducens</name>
    <dbReference type="NCBI Taxonomy" id="1424294"/>
    <lineage>
        <taxon>Bacteria</taxon>
        <taxon>Bacillati</taxon>
        <taxon>Bacillota</taxon>
        <taxon>Clostridia</taxon>
        <taxon>Peptostreptococcales</taxon>
        <taxon>Thermotaleaceae</taxon>
        <taxon>Geosporobacter</taxon>
    </lineage>
</organism>
<feature type="transmembrane region" description="Helical" evidence="11">
    <location>
        <begin position="77"/>
        <end position="100"/>
    </location>
</feature>
<dbReference type="PROSITE" id="PS00449">
    <property type="entry name" value="ATPASE_A"/>
    <property type="match status" value="1"/>
</dbReference>
<evidence type="ECO:0000256" key="9">
    <source>
        <dbReference type="ARBA" id="ARBA00023136"/>
    </source>
</evidence>
<keyword evidence="8 11" id="KW-0406">Ion transport</keyword>
<feature type="transmembrane region" description="Helical" evidence="11">
    <location>
        <begin position="17"/>
        <end position="39"/>
    </location>
</feature>
<keyword evidence="11" id="KW-1003">Cell membrane</keyword>
<comment type="similarity">
    <text evidence="2 11 12">Belongs to the ATPase A chain family.</text>
</comment>
<dbReference type="PANTHER" id="PTHR42823:SF3">
    <property type="entry name" value="ATP SYNTHASE SUBUNIT A, CHLOROPLASTIC"/>
    <property type="match status" value="1"/>
</dbReference>
<evidence type="ECO:0000256" key="3">
    <source>
        <dbReference type="ARBA" id="ARBA00022448"/>
    </source>
</evidence>
<evidence type="ECO:0000256" key="2">
    <source>
        <dbReference type="ARBA" id="ARBA00006810"/>
    </source>
</evidence>
<dbReference type="GO" id="GO:0005886">
    <property type="term" value="C:plasma membrane"/>
    <property type="evidence" value="ECO:0007669"/>
    <property type="project" value="UniProtKB-SubCell"/>
</dbReference>
<keyword evidence="5 11" id="KW-0812">Transmembrane</keyword>
<accession>A0A1D8GGP1</accession>
<reference evidence="13 14" key="1">
    <citation type="submission" date="2016-09" db="EMBL/GenBank/DDBJ databases">
        <title>Genomic analysis reveals versatility of anaerobic energy metabolism of Geosporobacter ferrireducens IRF9 of phylum Firmicutes.</title>
        <authorList>
            <person name="Kim S.-J."/>
        </authorList>
    </citation>
    <scope>NUCLEOTIDE SEQUENCE [LARGE SCALE GENOMIC DNA]</scope>
    <source>
        <strain evidence="13 14">IRF9</strain>
    </source>
</reference>
<dbReference type="Gene3D" id="1.20.120.220">
    <property type="entry name" value="ATP synthase, F0 complex, subunit A"/>
    <property type="match status" value="1"/>
</dbReference>
<dbReference type="HAMAP" id="MF_01393">
    <property type="entry name" value="ATP_synth_a_bact"/>
    <property type="match status" value="1"/>
</dbReference>
<evidence type="ECO:0000313" key="14">
    <source>
        <dbReference type="Proteomes" id="UP000095743"/>
    </source>
</evidence>
<evidence type="ECO:0000256" key="11">
    <source>
        <dbReference type="HAMAP-Rule" id="MF_01393"/>
    </source>
</evidence>
<dbReference type="InterPro" id="IPR035908">
    <property type="entry name" value="F0_ATP_A_sf"/>
</dbReference>
<evidence type="ECO:0000256" key="5">
    <source>
        <dbReference type="ARBA" id="ARBA00022692"/>
    </source>
</evidence>
<dbReference type="NCBIfam" id="TIGR01131">
    <property type="entry name" value="ATP_synt_6_or_A"/>
    <property type="match status" value="1"/>
</dbReference>
<keyword evidence="7 11" id="KW-1133">Transmembrane helix</keyword>
<feature type="transmembrane region" description="Helical" evidence="11">
    <location>
        <begin position="106"/>
        <end position="125"/>
    </location>
</feature>
<keyword evidence="3 11" id="KW-0813">Transport</keyword>
<keyword evidence="6 11" id="KW-0375">Hydrogen ion transport</keyword>
<evidence type="ECO:0000256" key="1">
    <source>
        <dbReference type="ARBA" id="ARBA00004141"/>
    </source>
</evidence>
<evidence type="ECO:0000256" key="8">
    <source>
        <dbReference type="ARBA" id="ARBA00023065"/>
    </source>
</evidence>
<proteinExistence type="inferred from homology"/>
<evidence type="ECO:0000256" key="6">
    <source>
        <dbReference type="ARBA" id="ARBA00022781"/>
    </source>
</evidence>
<keyword evidence="4 11" id="KW-0138">CF(0)</keyword>
<comment type="subcellular location">
    <subcellularLocation>
        <location evidence="11 12">Cell membrane</location>
        <topology evidence="11 12">Multi-pass membrane protein</topology>
    </subcellularLocation>
    <subcellularLocation>
        <location evidence="1">Membrane</location>
        <topology evidence="1">Multi-pass membrane protein</topology>
    </subcellularLocation>
</comment>
<dbReference type="STRING" id="1424294.Gferi_11050"/>
<dbReference type="Proteomes" id="UP000095743">
    <property type="component" value="Chromosome"/>
</dbReference>
<dbReference type="OrthoDB" id="9789241at2"/>
<dbReference type="PANTHER" id="PTHR42823">
    <property type="entry name" value="ATP SYNTHASE SUBUNIT A, CHLOROPLASTIC"/>
    <property type="match status" value="1"/>
</dbReference>
<dbReference type="GO" id="GO:0045259">
    <property type="term" value="C:proton-transporting ATP synthase complex"/>
    <property type="evidence" value="ECO:0007669"/>
    <property type="project" value="UniProtKB-KW"/>
</dbReference>
<dbReference type="InterPro" id="IPR045082">
    <property type="entry name" value="ATP_syn_F0_a_bact/chloroplast"/>
</dbReference>
<dbReference type="EMBL" id="CP017269">
    <property type="protein sequence ID" value="AOT70078.1"/>
    <property type="molecule type" value="Genomic_DNA"/>
</dbReference>
<sequence length="233" mass="25453">MEGGFGPRVIFELPGGILITETVTTTWIIMAVLTIFALVATRRFDKVPRGLQNVVELLVDGIYKLTAQTMGEDKKAFAPYIGTLMMYLVCANLAGLFGFRPPTADINTTMALALMTFFMIHFFGMKRKGIGSYLKGFLEPFPALLPINVIGEIATPISLSFRLFGNIIGGVIIMNLLYGALAALSQSVGIPNIPVFQTAIPTVFHLYFDVFAGVLQSFIFAMLTMVFVSIAMD</sequence>
<dbReference type="GO" id="GO:0042777">
    <property type="term" value="P:proton motive force-driven plasma membrane ATP synthesis"/>
    <property type="evidence" value="ECO:0007669"/>
    <property type="project" value="TreeGrafter"/>
</dbReference>
<feature type="transmembrane region" description="Helical" evidence="11">
    <location>
        <begin position="204"/>
        <end position="228"/>
    </location>
</feature>
<dbReference type="Pfam" id="PF00119">
    <property type="entry name" value="ATP-synt_A"/>
    <property type="match status" value="1"/>
</dbReference>
<evidence type="ECO:0000256" key="10">
    <source>
        <dbReference type="ARBA" id="ARBA00023310"/>
    </source>
</evidence>
<keyword evidence="9 11" id="KW-0472">Membrane</keyword>
<dbReference type="PRINTS" id="PR00123">
    <property type="entry name" value="ATPASEA"/>
</dbReference>
<evidence type="ECO:0000256" key="12">
    <source>
        <dbReference type="RuleBase" id="RU000483"/>
    </source>
</evidence>
<protein>
    <recommendedName>
        <fullName evidence="11 12">ATP synthase subunit a</fullName>
    </recommendedName>
    <alternativeName>
        <fullName evidence="11">ATP synthase F0 sector subunit a</fullName>
    </alternativeName>
    <alternativeName>
        <fullName evidence="11">F-ATPase subunit 6</fullName>
    </alternativeName>
</protein>
<dbReference type="GO" id="GO:0046933">
    <property type="term" value="F:proton-transporting ATP synthase activity, rotational mechanism"/>
    <property type="evidence" value="ECO:0007669"/>
    <property type="project" value="UniProtKB-UniRule"/>
</dbReference>
<comment type="function">
    <text evidence="11 12">Key component of the proton channel; it plays a direct role in the translocation of protons across the membrane.</text>
</comment>
<dbReference type="CDD" id="cd00310">
    <property type="entry name" value="ATP-synt_Fo_a_6"/>
    <property type="match status" value="1"/>
</dbReference>
<keyword evidence="10 11" id="KW-0066">ATP synthesis</keyword>
<dbReference type="KEGG" id="gfe:Gferi_11050"/>